<dbReference type="Proteomes" id="UP000275267">
    <property type="component" value="Unassembled WGS sequence"/>
</dbReference>
<name>A0A3L6T8U5_PANMI</name>
<accession>A0A3L6T8U5</accession>
<dbReference type="PANTHER" id="PTHR35278">
    <property type="entry name" value="TRANSMEMBRANE PROTEIN-RELATED"/>
    <property type="match status" value="1"/>
</dbReference>
<evidence type="ECO:0000313" key="3">
    <source>
        <dbReference type="Proteomes" id="UP000275267"/>
    </source>
</evidence>
<organism evidence="2 3">
    <name type="scientific">Panicum miliaceum</name>
    <name type="common">Proso millet</name>
    <name type="synonym">Broomcorn millet</name>
    <dbReference type="NCBI Taxonomy" id="4540"/>
    <lineage>
        <taxon>Eukaryota</taxon>
        <taxon>Viridiplantae</taxon>
        <taxon>Streptophyta</taxon>
        <taxon>Embryophyta</taxon>
        <taxon>Tracheophyta</taxon>
        <taxon>Spermatophyta</taxon>
        <taxon>Magnoliopsida</taxon>
        <taxon>Liliopsida</taxon>
        <taxon>Poales</taxon>
        <taxon>Poaceae</taxon>
        <taxon>PACMAD clade</taxon>
        <taxon>Panicoideae</taxon>
        <taxon>Panicodae</taxon>
        <taxon>Paniceae</taxon>
        <taxon>Panicinae</taxon>
        <taxon>Panicum</taxon>
        <taxon>Panicum sect. Panicum</taxon>
    </lineage>
</organism>
<sequence>MGFVVSSAANSVGTLVGNVVSAPFKLLFGTSCDNVCVPWDLPCFIENVCISSLLRLVVVIIVTATVRVCPVQARHRQGVAKNAFKMVWKPCSAGCHALGLLWQKVRDTKRVHRGWRSRRERDVELGEPSSTSRDGTGSSSSSSDDDGGGNRRRGAAAGSRSRGRSLSSSSSLSVRERRKEDPAVPASEEGQLQGGACCEGKPGEWTAAPPLELVRAEQNGGAAVPVVTARAGALLGRAWPYACAPRHIKVEQWRFNVTIRDAPSMTYGSHSTDGSRSSMLW</sequence>
<feature type="region of interest" description="Disordered" evidence="1">
    <location>
        <begin position="119"/>
        <end position="203"/>
    </location>
</feature>
<dbReference type="AlphaFoldDB" id="A0A3L6T8U5"/>
<evidence type="ECO:0000313" key="2">
    <source>
        <dbReference type="EMBL" id="RLN34612.1"/>
    </source>
</evidence>
<proteinExistence type="predicted"/>
<gene>
    <name evidence="2" type="ORF">C2845_PM03G26900</name>
</gene>
<feature type="compositionally biased region" description="Low complexity" evidence="1">
    <location>
        <begin position="129"/>
        <end position="142"/>
    </location>
</feature>
<dbReference type="OrthoDB" id="1916120at2759"/>
<comment type="caution">
    <text evidence="2">The sequence shown here is derived from an EMBL/GenBank/DDBJ whole genome shotgun (WGS) entry which is preliminary data.</text>
</comment>
<feature type="compositionally biased region" description="Low complexity" evidence="1">
    <location>
        <begin position="155"/>
        <end position="173"/>
    </location>
</feature>
<reference evidence="3" key="1">
    <citation type="journal article" date="2019" name="Nat. Commun.">
        <title>The genome of broomcorn millet.</title>
        <authorList>
            <person name="Zou C."/>
            <person name="Miki D."/>
            <person name="Li D."/>
            <person name="Tang Q."/>
            <person name="Xiao L."/>
            <person name="Rajput S."/>
            <person name="Deng P."/>
            <person name="Jia W."/>
            <person name="Huang R."/>
            <person name="Zhang M."/>
            <person name="Sun Y."/>
            <person name="Hu J."/>
            <person name="Fu X."/>
            <person name="Schnable P.S."/>
            <person name="Li F."/>
            <person name="Zhang H."/>
            <person name="Feng B."/>
            <person name="Zhu X."/>
            <person name="Liu R."/>
            <person name="Schnable J.C."/>
            <person name="Zhu J.-K."/>
            <person name="Zhang H."/>
        </authorList>
    </citation>
    <scope>NUCLEOTIDE SEQUENCE [LARGE SCALE GENOMIC DNA]</scope>
</reference>
<evidence type="ECO:0000256" key="1">
    <source>
        <dbReference type="SAM" id="MobiDB-lite"/>
    </source>
</evidence>
<keyword evidence="3" id="KW-1185">Reference proteome</keyword>
<protein>
    <submittedName>
        <fullName evidence="2">Uncharacterized protein</fullName>
    </submittedName>
</protein>
<dbReference type="PANTHER" id="PTHR35278:SF4">
    <property type="entry name" value="TRANSMEMBRANE PROTEIN"/>
    <property type="match status" value="1"/>
</dbReference>
<dbReference type="EMBL" id="PQIB02000002">
    <property type="protein sequence ID" value="RLN34612.1"/>
    <property type="molecule type" value="Genomic_DNA"/>
</dbReference>